<organism evidence="13 14">
    <name type="scientific">Symbiobacterium thermophilum</name>
    <dbReference type="NCBI Taxonomy" id="2734"/>
    <lineage>
        <taxon>Bacteria</taxon>
        <taxon>Bacillati</taxon>
        <taxon>Bacillota</taxon>
        <taxon>Clostridia</taxon>
        <taxon>Eubacteriales</taxon>
        <taxon>Symbiobacteriaceae</taxon>
        <taxon>Symbiobacterium</taxon>
    </lineage>
</organism>
<proteinExistence type="inferred from homology"/>
<reference evidence="14" key="1">
    <citation type="submission" date="2016-04" db="EMBL/GenBank/DDBJ databases">
        <authorList>
            <person name="Antunes L.P."/>
            <person name="Martins L.F."/>
            <person name="Pereira R.V."/>
            <person name="Thomas A.M."/>
            <person name="Barbosa D."/>
            <person name="Nascimento L."/>
            <person name="Silva G.M."/>
            <person name="Condomitti G.W."/>
            <person name="Digiampietri L.A."/>
            <person name="Lombardi K.C."/>
            <person name="Ramos P.L."/>
            <person name="Quaggio R.B."/>
            <person name="Oliveira J.C."/>
            <person name="Pascon R.C."/>
            <person name="Cruz J.B."/>
            <person name="Silva A.M."/>
            <person name="Setubal J.C."/>
        </authorList>
    </citation>
    <scope>NUCLEOTIDE SEQUENCE [LARGE SCALE GENOMIC DNA]</scope>
</reference>
<evidence type="ECO:0000256" key="6">
    <source>
        <dbReference type="ARBA" id="ARBA00022719"/>
    </source>
</evidence>
<protein>
    <recommendedName>
        <fullName evidence="11">NADH-quinone oxidoreductase subunit A</fullName>
        <ecNumber evidence="11">7.1.1.-</ecNumber>
    </recommendedName>
    <alternativeName>
        <fullName evidence="11">NADH dehydrogenase I subunit A</fullName>
    </alternativeName>
    <alternativeName>
        <fullName evidence="11">NDH-1 subunit A</fullName>
    </alternativeName>
    <alternativeName>
        <fullName evidence="11">NUO1</fullName>
    </alternativeName>
</protein>
<evidence type="ECO:0000256" key="3">
    <source>
        <dbReference type="ARBA" id="ARBA00022448"/>
    </source>
</evidence>
<comment type="caution">
    <text evidence="13">The sequence shown here is derived from an EMBL/GenBank/DDBJ whole genome shotgun (WGS) entry which is preliminary data.</text>
</comment>
<name>A0A1Y2T1U5_SYMTR</name>
<dbReference type="InterPro" id="IPR023043">
    <property type="entry name" value="NAD(P)H_OxRDtase_bac/plastid"/>
</dbReference>
<feature type="transmembrane region" description="Helical" evidence="11">
    <location>
        <begin position="59"/>
        <end position="80"/>
    </location>
</feature>
<dbReference type="GO" id="GO:0048038">
    <property type="term" value="F:quinone binding"/>
    <property type="evidence" value="ECO:0007669"/>
    <property type="project" value="UniProtKB-KW"/>
</dbReference>
<evidence type="ECO:0000256" key="8">
    <source>
        <dbReference type="ARBA" id="ARBA00022989"/>
    </source>
</evidence>
<keyword evidence="6 11" id="KW-0874">Quinone</keyword>
<keyword evidence="4 11" id="KW-1003">Cell membrane</keyword>
<dbReference type="GO" id="GO:0030964">
    <property type="term" value="C:NADH dehydrogenase complex"/>
    <property type="evidence" value="ECO:0007669"/>
    <property type="project" value="TreeGrafter"/>
</dbReference>
<dbReference type="Proteomes" id="UP000194267">
    <property type="component" value="Unassembled WGS sequence"/>
</dbReference>
<keyword evidence="7 11" id="KW-1278">Translocase</keyword>
<keyword evidence="8 11" id="KW-1133">Transmembrane helix</keyword>
<evidence type="ECO:0000256" key="12">
    <source>
        <dbReference type="RuleBase" id="RU003639"/>
    </source>
</evidence>
<sequence length="117" mass="13199">MVHPYLPVLIYLLVALLFAAAMSVLGTSFGRKKPEPYKLQPYESGYPTAPFAGRFPVKFYLVAMLFVIFDVEAASFYPWAVNLRQLGAFGLAEMIAFMVVLAIGYAYVWKKGGFDWR</sequence>
<evidence type="ECO:0000256" key="5">
    <source>
        <dbReference type="ARBA" id="ARBA00022692"/>
    </source>
</evidence>
<evidence type="ECO:0000256" key="9">
    <source>
        <dbReference type="ARBA" id="ARBA00023027"/>
    </source>
</evidence>
<keyword evidence="5 11" id="KW-0812">Transmembrane</keyword>
<evidence type="ECO:0000256" key="2">
    <source>
        <dbReference type="ARBA" id="ARBA00008472"/>
    </source>
</evidence>
<keyword evidence="9 11" id="KW-0520">NAD</keyword>
<comment type="subcellular location">
    <subcellularLocation>
        <location evidence="11 12">Cell membrane</location>
        <topology evidence="11 12">Multi-pass membrane protein</topology>
    </subcellularLocation>
    <subcellularLocation>
        <location evidence="1">Membrane</location>
        <topology evidence="1">Multi-pass membrane protein</topology>
    </subcellularLocation>
</comment>
<evidence type="ECO:0000256" key="7">
    <source>
        <dbReference type="ARBA" id="ARBA00022967"/>
    </source>
</evidence>
<comment type="catalytic activity">
    <reaction evidence="11 12">
        <text>a quinone + NADH + 5 H(+)(in) = a quinol + NAD(+) + 4 H(+)(out)</text>
        <dbReference type="Rhea" id="RHEA:57888"/>
        <dbReference type="ChEBI" id="CHEBI:15378"/>
        <dbReference type="ChEBI" id="CHEBI:24646"/>
        <dbReference type="ChEBI" id="CHEBI:57540"/>
        <dbReference type="ChEBI" id="CHEBI:57945"/>
        <dbReference type="ChEBI" id="CHEBI:132124"/>
    </reaction>
</comment>
<evidence type="ECO:0000256" key="1">
    <source>
        <dbReference type="ARBA" id="ARBA00004141"/>
    </source>
</evidence>
<dbReference type="HAMAP" id="MF_01394">
    <property type="entry name" value="NDH1_NuoA"/>
    <property type="match status" value="1"/>
</dbReference>
<evidence type="ECO:0000313" key="13">
    <source>
        <dbReference type="EMBL" id="OTA40451.1"/>
    </source>
</evidence>
<dbReference type="Gene3D" id="1.20.58.1610">
    <property type="entry name" value="NADH:ubiquinone/plastoquinone oxidoreductase, chain 3"/>
    <property type="match status" value="1"/>
</dbReference>
<evidence type="ECO:0000256" key="4">
    <source>
        <dbReference type="ARBA" id="ARBA00022475"/>
    </source>
</evidence>
<dbReference type="EC" id="7.1.1.-" evidence="11"/>
<gene>
    <name evidence="11" type="primary">nuoA</name>
    <name evidence="13" type="ORF">A6D92_17440</name>
</gene>
<dbReference type="GO" id="GO:0008137">
    <property type="term" value="F:NADH dehydrogenase (ubiquinone) activity"/>
    <property type="evidence" value="ECO:0007669"/>
    <property type="project" value="InterPro"/>
</dbReference>
<keyword evidence="10 11" id="KW-0472">Membrane</keyword>
<comment type="function">
    <text evidence="11">NDH-1 shuttles electrons from NADH, via FMN and iron-sulfur (Fe-S) centers, to quinones in the respiratory chain. The immediate electron acceptor for the enzyme in this species is believed to be a menaquinone. Couples the redox reaction to proton translocation (for every two electrons transferred, four hydrogen ions are translocated across the cytoplasmic membrane), and thus conserves the redox energy in a proton gradient.</text>
</comment>
<dbReference type="Pfam" id="PF00507">
    <property type="entry name" value="Oxidored_q4"/>
    <property type="match status" value="1"/>
</dbReference>
<dbReference type="GO" id="GO:0005886">
    <property type="term" value="C:plasma membrane"/>
    <property type="evidence" value="ECO:0007669"/>
    <property type="project" value="UniProtKB-SubCell"/>
</dbReference>
<evidence type="ECO:0000313" key="14">
    <source>
        <dbReference type="Proteomes" id="UP000194267"/>
    </source>
</evidence>
<dbReference type="PANTHER" id="PTHR11058">
    <property type="entry name" value="NADH-UBIQUINONE OXIDOREDUCTASE CHAIN 3"/>
    <property type="match status" value="1"/>
</dbReference>
<dbReference type="AlphaFoldDB" id="A0A1Y2T1U5"/>
<accession>A0A1Y2T1U5</accession>
<comment type="subunit">
    <text evidence="11">NDH-1 is composed of 14 different subunits. Subunits NuoA, H, J, K, L, M, N constitute the membrane sector of the complex.</text>
</comment>
<keyword evidence="3 11" id="KW-0813">Transport</keyword>
<comment type="similarity">
    <text evidence="2 11 12">Belongs to the complex I subunit 3 family.</text>
</comment>
<dbReference type="EMBL" id="LWLV01001752">
    <property type="protein sequence ID" value="OTA40451.1"/>
    <property type="molecule type" value="Genomic_DNA"/>
</dbReference>
<feature type="transmembrane region" description="Helical" evidence="11">
    <location>
        <begin position="6"/>
        <end position="29"/>
    </location>
</feature>
<dbReference type="InterPro" id="IPR000440">
    <property type="entry name" value="NADH_UbQ/plastoQ_OxRdtase_su3"/>
</dbReference>
<evidence type="ECO:0000256" key="11">
    <source>
        <dbReference type="HAMAP-Rule" id="MF_01394"/>
    </source>
</evidence>
<feature type="transmembrane region" description="Helical" evidence="11">
    <location>
        <begin position="86"/>
        <end position="108"/>
    </location>
</feature>
<dbReference type="GO" id="GO:0050136">
    <property type="term" value="F:NADH dehydrogenase (quinone) (non-electrogenic) activity"/>
    <property type="evidence" value="ECO:0007669"/>
    <property type="project" value="UniProtKB-UniRule"/>
</dbReference>
<dbReference type="PANTHER" id="PTHR11058:SF22">
    <property type="entry name" value="NADH-QUINONE OXIDOREDUCTASE SUBUNIT A"/>
    <property type="match status" value="1"/>
</dbReference>
<dbReference type="InterPro" id="IPR038430">
    <property type="entry name" value="NDAH_ubi_oxred_su3_sf"/>
</dbReference>
<evidence type="ECO:0000256" key="10">
    <source>
        <dbReference type="ARBA" id="ARBA00023136"/>
    </source>
</evidence>